<dbReference type="STRING" id="1192034.CAP_7657"/>
<organism evidence="1 2">
    <name type="scientific">Chondromyces apiculatus DSM 436</name>
    <dbReference type="NCBI Taxonomy" id="1192034"/>
    <lineage>
        <taxon>Bacteria</taxon>
        <taxon>Pseudomonadati</taxon>
        <taxon>Myxococcota</taxon>
        <taxon>Polyangia</taxon>
        <taxon>Polyangiales</taxon>
        <taxon>Polyangiaceae</taxon>
        <taxon>Chondromyces</taxon>
    </lineage>
</organism>
<reference evidence="1 2" key="1">
    <citation type="submission" date="2013-05" db="EMBL/GenBank/DDBJ databases">
        <title>Genome assembly of Chondromyces apiculatus DSM 436.</title>
        <authorList>
            <person name="Sharma G."/>
            <person name="Khatri I."/>
            <person name="Kaur C."/>
            <person name="Mayilraj S."/>
            <person name="Subramanian S."/>
        </authorList>
    </citation>
    <scope>NUCLEOTIDE SEQUENCE [LARGE SCALE GENOMIC DNA]</scope>
    <source>
        <strain evidence="1 2">DSM 436</strain>
    </source>
</reference>
<dbReference type="Proteomes" id="UP000019678">
    <property type="component" value="Unassembled WGS sequence"/>
</dbReference>
<proteinExistence type="predicted"/>
<dbReference type="RefSeq" id="WP_044248468.1">
    <property type="nucleotide sequence ID" value="NZ_ASRX01000069.1"/>
</dbReference>
<comment type="caution">
    <text evidence="1">The sequence shown here is derived from an EMBL/GenBank/DDBJ whole genome shotgun (WGS) entry which is preliminary data.</text>
</comment>
<keyword evidence="2" id="KW-1185">Reference proteome</keyword>
<dbReference type="EMBL" id="ASRX01000069">
    <property type="protein sequence ID" value="EYF01889.1"/>
    <property type="molecule type" value="Genomic_DNA"/>
</dbReference>
<sequence>MLTALRSLTANLSALCVAKEEHLGAQRDLAKALAFRHWTSGVASWCGAIDSLLAAFERVQSLGKHDSTRVPSAEPEIGMFAPDEVSALEDGEPLQEVLSRRVAASPGRGLPCLSPEELARVRRGEKLHLIVEDRQAMVASEGGVPHMRARKVRRRGPAACSGPGCYDLFCEGCGRGGK</sequence>
<gene>
    <name evidence="1" type="ORF">CAP_7657</name>
</gene>
<evidence type="ECO:0000313" key="2">
    <source>
        <dbReference type="Proteomes" id="UP000019678"/>
    </source>
</evidence>
<dbReference type="AlphaFoldDB" id="A0A017SY25"/>
<protein>
    <submittedName>
        <fullName evidence="1">Uncharacterized protein</fullName>
    </submittedName>
</protein>
<accession>A0A017SY25</accession>
<evidence type="ECO:0000313" key="1">
    <source>
        <dbReference type="EMBL" id="EYF01889.1"/>
    </source>
</evidence>
<name>A0A017SY25_9BACT</name>